<feature type="compositionally biased region" description="Low complexity" evidence="1">
    <location>
        <begin position="77"/>
        <end position="90"/>
    </location>
</feature>
<proteinExistence type="predicted"/>
<feature type="compositionally biased region" description="Basic and acidic residues" evidence="1">
    <location>
        <begin position="100"/>
        <end position="111"/>
    </location>
</feature>
<feature type="compositionally biased region" description="Low complexity" evidence="1">
    <location>
        <begin position="53"/>
        <end position="70"/>
    </location>
</feature>
<feature type="non-terminal residue" evidence="2">
    <location>
        <position position="1"/>
    </location>
</feature>
<organism evidence="2">
    <name type="scientific">Tanacetum cinerariifolium</name>
    <name type="common">Dalmatian daisy</name>
    <name type="synonym">Chrysanthemum cinerariifolium</name>
    <dbReference type="NCBI Taxonomy" id="118510"/>
    <lineage>
        <taxon>Eukaryota</taxon>
        <taxon>Viridiplantae</taxon>
        <taxon>Streptophyta</taxon>
        <taxon>Embryophyta</taxon>
        <taxon>Tracheophyta</taxon>
        <taxon>Spermatophyta</taxon>
        <taxon>Magnoliopsida</taxon>
        <taxon>eudicotyledons</taxon>
        <taxon>Gunneridae</taxon>
        <taxon>Pentapetalae</taxon>
        <taxon>asterids</taxon>
        <taxon>campanulids</taxon>
        <taxon>Asterales</taxon>
        <taxon>Asteraceae</taxon>
        <taxon>Asteroideae</taxon>
        <taxon>Anthemideae</taxon>
        <taxon>Anthemidinae</taxon>
        <taxon>Tanacetum</taxon>
    </lineage>
</organism>
<sequence>FCYFDAFLSSIEPKTYKEALEESCWIEAMQEELHKFERLEVWELVPRPEHTEVTAPVSVVSTSTPSSTSVDQDAPLPSTSQTSQVSPSHVNSTSAEEADHDIKVAHMGDNP</sequence>
<accession>A0A699V3R3</accession>
<dbReference type="AlphaFoldDB" id="A0A699V3R3"/>
<dbReference type="EMBL" id="BKCJ011381557">
    <property type="protein sequence ID" value="GFD28006.1"/>
    <property type="molecule type" value="Genomic_DNA"/>
</dbReference>
<gene>
    <name evidence="2" type="ORF">Tci_899975</name>
</gene>
<comment type="caution">
    <text evidence="2">The sequence shown here is derived from an EMBL/GenBank/DDBJ whole genome shotgun (WGS) entry which is preliminary data.</text>
</comment>
<evidence type="ECO:0000256" key="1">
    <source>
        <dbReference type="SAM" id="MobiDB-lite"/>
    </source>
</evidence>
<feature type="non-terminal residue" evidence="2">
    <location>
        <position position="111"/>
    </location>
</feature>
<evidence type="ECO:0000313" key="2">
    <source>
        <dbReference type="EMBL" id="GFD28006.1"/>
    </source>
</evidence>
<reference evidence="2" key="1">
    <citation type="journal article" date="2019" name="Sci. Rep.">
        <title>Draft genome of Tanacetum cinerariifolium, the natural source of mosquito coil.</title>
        <authorList>
            <person name="Yamashiro T."/>
            <person name="Shiraishi A."/>
            <person name="Satake H."/>
            <person name="Nakayama K."/>
        </authorList>
    </citation>
    <scope>NUCLEOTIDE SEQUENCE</scope>
</reference>
<feature type="region of interest" description="Disordered" evidence="1">
    <location>
        <begin position="52"/>
        <end position="111"/>
    </location>
</feature>
<protein>
    <submittedName>
        <fullName evidence="2">Gag-Pol polyprotein</fullName>
    </submittedName>
</protein>
<name>A0A699V3R3_TANCI</name>